<sequence length="134" mass="16167">MKTKILILFVSTIFITFSSFSQQKTSDLNQNPNFAKSMNSYLETNKEIILTQGTTSQETYKAIDPLQERRDLRSLRRKHRANRLLWRHQERLERAKNTQFIEYDYPNYYNGYYNNNWNNFGSLLSLGLFYNHFF</sequence>
<organism evidence="2 3">
    <name type="scientific">Polaribacter cellanae</name>
    <dbReference type="NCBI Taxonomy" id="2818493"/>
    <lineage>
        <taxon>Bacteria</taxon>
        <taxon>Pseudomonadati</taxon>
        <taxon>Bacteroidota</taxon>
        <taxon>Flavobacteriia</taxon>
        <taxon>Flavobacteriales</taxon>
        <taxon>Flavobacteriaceae</taxon>
    </lineage>
</organism>
<keyword evidence="1" id="KW-0732">Signal</keyword>
<keyword evidence="3" id="KW-1185">Reference proteome</keyword>
<dbReference type="AlphaFoldDB" id="A0A975CML4"/>
<dbReference type="EMBL" id="CP071869">
    <property type="protein sequence ID" value="QTE22000.1"/>
    <property type="molecule type" value="Genomic_DNA"/>
</dbReference>
<reference evidence="2 3" key="1">
    <citation type="submission" date="2021-03" db="EMBL/GenBank/DDBJ databases">
        <title>Complete genome of Polaribacter_sp.SM13.</title>
        <authorList>
            <person name="Jeong S.W."/>
            <person name="Bae J.W."/>
        </authorList>
    </citation>
    <scope>NUCLEOTIDE SEQUENCE [LARGE SCALE GENOMIC DNA]</scope>
    <source>
        <strain evidence="2 3">SM13</strain>
    </source>
</reference>
<evidence type="ECO:0000256" key="1">
    <source>
        <dbReference type="SAM" id="SignalP"/>
    </source>
</evidence>
<evidence type="ECO:0000313" key="3">
    <source>
        <dbReference type="Proteomes" id="UP000663920"/>
    </source>
</evidence>
<dbReference type="KEGG" id="pcea:J3359_14450"/>
<protein>
    <submittedName>
        <fullName evidence="2">Uncharacterized protein</fullName>
    </submittedName>
</protein>
<gene>
    <name evidence="2" type="ORF">J3359_14450</name>
</gene>
<feature type="chain" id="PRO_5036893500" evidence="1">
    <location>
        <begin position="22"/>
        <end position="134"/>
    </location>
</feature>
<dbReference type="RefSeq" id="WP_208077618.1">
    <property type="nucleotide sequence ID" value="NZ_CP071869.1"/>
</dbReference>
<feature type="signal peptide" evidence="1">
    <location>
        <begin position="1"/>
        <end position="21"/>
    </location>
</feature>
<proteinExistence type="predicted"/>
<name>A0A975CML4_9FLAO</name>
<dbReference type="Proteomes" id="UP000663920">
    <property type="component" value="Chromosome"/>
</dbReference>
<accession>A0A975CML4</accession>
<evidence type="ECO:0000313" key="2">
    <source>
        <dbReference type="EMBL" id="QTE22000.1"/>
    </source>
</evidence>